<proteinExistence type="predicted"/>
<name>A0A4C1UT32_EUMVA</name>
<evidence type="ECO:0000313" key="1">
    <source>
        <dbReference type="EMBL" id="GBP29152.1"/>
    </source>
</evidence>
<accession>A0A4C1UT32</accession>
<evidence type="ECO:0000313" key="2">
    <source>
        <dbReference type="Proteomes" id="UP000299102"/>
    </source>
</evidence>
<comment type="caution">
    <text evidence="1">The sequence shown here is derived from an EMBL/GenBank/DDBJ whole genome shotgun (WGS) entry which is preliminary data.</text>
</comment>
<dbReference type="Proteomes" id="UP000299102">
    <property type="component" value="Unassembled WGS sequence"/>
</dbReference>
<keyword evidence="2" id="KW-1185">Reference proteome</keyword>
<dbReference type="EMBL" id="BGZK01000216">
    <property type="protein sequence ID" value="GBP29152.1"/>
    <property type="molecule type" value="Genomic_DNA"/>
</dbReference>
<organism evidence="1 2">
    <name type="scientific">Eumeta variegata</name>
    <name type="common">Bagworm moth</name>
    <name type="synonym">Eumeta japonica</name>
    <dbReference type="NCBI Taxonomy" id="151549"/>
    <lineage>
        <taxon>Eukaryota</taxon>
        <taxon>Metazoa</taxon>
        <taxon>Ecdysozoa</taxon>
        <taxon>Arthropoda</taxon>
        <taxon>Hexapoda</taxon>
        <taxon>Insecta</taxon>
        <taxon>Pterygota</taxon>
        <taxon>Neoptera</taxon>
        <taxon>Endopterygota</taxon>
        <taxon>Lepidoptera</taxon>
        <taxon>Glossata</taxon>
        <taxon>Ditrysia</taxon>
        <taxon>Tineoidea</taxon>
        <taxon>Psychidae</taxon>
        <taxon>Oiketicinae</taxon>
        <taxon>Eumeta</taxon>
    </lineage>
</organism>
<dbReference type="AlphaFoldDB" id="A0A4C1UT32"/>
<gene>
    <name evidence="1" type="ORF">EVAR_17690_1</name>
</gene>
<reference evidence="1 2" key="1">
    <citation type="journal article" date="2019" name="Commun. Biol.">
        <title>The bagworm genome reveals a unique fibroin gene that provides high tensile strength.</title>
        <authorList>
            <person name="Kono N."/>
            <person name="Nakamura H."/>
            <person name="Ohtoshi R."/>
            <person name="Tomita M."/>
            <person name="Numata K."/>
            <person name="Arakawa K."/>
        </authorList>
    </citation>
    <scope>NUCLEOTIDE SEQUENCE [LARGE SCALE GENOMIC DNA]</scope>
</reference>
<sequence>MGGHTTRRLEEKDSQVSITNWTSQWTSRWNHLPSSGLTTLSGSQVTVRYRRPRNRTSWKSRGGSYVQQWTSNDRNNDYHIMDPDTVLWGSREDCIKKSSFHIAAMNGLPDIYPVHRRTRQAFGPNRRTIAWATFVGTLRPHRTNTDGLGPSSSIRNKKGCGGIYVDCKDKVSPPMDIGNLRGVTSALSPSWVRIGYLMEGAVPPLERSLVERNLTMDNCYSSSVFNKGVLPVETVHYHAAAELTTTCLYHFFEIHQNMHK</sequence>
<protein>
    <submittedName>
        <fullName evidence="1">Uncharacterized protein</fullName>
    </submittedName>
</protein>